<dbReference type="KEGG" id="tmn:UCRPA7_3325"/>
<dbReference type="GeneID" id="19323663"/>
<reference evidence="2" key="1">
    <citation type="journal article" date="2013" name="Genome Announc.">
        <title>Draft genome sequence of the ascomycete Phaeoacremonium aleophilum strain UCR-PA7, a causal agent of the esca disease complex in grapevines.</title>
        <authorList>
            <person name="Blanco-Ulate B."/>
            <person name="Rolshausen P."/>
            <person name="Cantu D."/>
        </authorList>
    </citation>
    <scope>NUCLEOTIDE SEQUENCE [LARGE SCALE GENOMIC DNA]</scope>
    <source>
        <strain evidence="2">UCR-PA7</strain>
    </source>
</reference>
<dbReference type="OrthoDB" id="2985014at2759"/>
<evidence type="ECO:0000313" key="2">
    <source>
        <dbReference type="Proteomes" id="UP000014074"/>
    </source>
</evidence>
<dbReference type="AlphaFoldDB" id="R8BP40"/>
<gene>
    <name evidence="1" type="ORF">UCRPA7_3325</name>
</gene>
<evidence type="ECO:0000313" key="1">
    <source>
        <dbReference type="EMBL" id="EOO01168.1"/>
    </source>
</evidence>
<dbReference type="EMBL" id="KB933041">
    <property type="protein sequence ID" value="EOO01168.1"/>
    <property type="molecule type" value="Genomic_DNA"/>
</dbReference>
<dbReference type="RefSeq" id="XP_007914146.1">
    <property type="nucleotide sequence ID" value="XM_007915955.1"/>
</dbReference>
<name>R8BP40_PHAM7</name>
<dbReference type="Proteomes" id="UP000014074">
    <property type="component" value="Unassembled WGS sequence"/>
</dbReference>
<organism evidence="1 2">
    <name type="scientific">Phaeoacremonium minimum (strain UCR-PA7)</name>
    <name type="common">Esca disease fungus</name>
    <name type="synonym">Togninia minima</name>
    <dbReference type="NCBI Taxonomy" id="1286976"/>
    <lineage>
        <taxon>Eukaryota</taxon>
        <taxon>Fungi</taxon>
        <taxon>Dikarya</taxon>
        <taxon>Ascomycota</taxon>
        <taxon>Pezizomycotina</taxon>
        <taxon>Sordariomycetes</taxon>
        <taxon>Sordariomycetidae</taxon>
        <taxon>Togniniales</taxon>
        <taxon>Togniniaceae</taxon>
        <taxon>Phaeoacremonium</taxon>
    </lineage>
</organism>
<proteinExistence type="predicted"/>
<protein>
    <submittedName>
        <fullName evidence="1">Putative vitamin h protein</fullName>
    </submittedName>
</protein>
<dbReference type="HOGENOM" id="CLU_2401225_0_0_1"/>
<keyword evidence="2" id="KW-1185">Reference proteome</keyword>
<accession>R8BP40</accession>
<sequence>MAEPIEPRAVVVDPEAAEATRKQAEVKVSRAATVLLRDDPEARAAFLSTFTAEEEKSIMRKVELRFSVLIGLMYMIKQVRQNQFPFAKNSHDN</sequence>